<dbReference type="PANTHER" id="PTHR24286:SF49">
    <property type="entry name" value="INACTIVE LINOLENATE HYDROPEROXIDE LYASE-RELATED"/>
    <property type="match status" value="1"/>
</dbReference>
<feature type="binding site" description="axial binding residue" evidence="14">
    <location>
        <position position="433"/>
    </location>
    <ligand>
        <name>heme</name>
        <dbReference type="ChEBI" id="CHEBI:30413"/>
    </ligand>
    <ligandPart>
        <name>Fe</name>
        <dbReference type="ChEBI" id="CHEBI:18248"/>
    </ligandPart>
</feature>
<dbReference type="SUPFAM" id="SSF48264">
    <property type="entry name" value="Cytochrome P450"/>
    <property type="match status" value="1"/>
</dbReference>
<keyword evidence="16" id="KW-1185">Reference proteome</keyword>
<sequence>MPAVTTSVPPTRPIPGSYGFPVLGPLKDRLDYFWFQGPEKFFRNRMSTYKSTVFRVNMPPTFPFFTGVDPHVVAVLDCTSFATLFDSAIVDKRDVLVGDYMPSLSFTGGTRVVVYQDTSEEAHGRIKSFCLDLLRRSARVWVDEFLGSLGIMLSTIEGDLSKGATSSNFLVPLQKCVFTFLTKSIVGADPSTDEAIKETGFALLDSWLALQLLPVTNIGFLQPLEEIFLHSFPYPFLLVSGPYKKLYNFVEKQGKEVLERATSEYGMTKDEAINNILFVLGFNAFGGFSLFFPSLITTIGRENNGLRENIRDEVRRVLKGTNGELGFEAVKQMELVKSTVYEILRLHPPVPLQYGRARNDFVLTSHDATFQVSKGELLCGYQPLAMRDPTVFKDPESFVPTRFMGDQGREQLNYVYWSNGPQTSSPSPENKQCAAKDYVVWTACLFLAELFRKYDDFECDESSTAITKLEKATS</sequence>
<dbReference type="Gene3D" id="1.10.630.10">
    <property type="entry name" value="Cytochrome P450"/>
    <property type="match status" value="1"/>
</dbReference>
<evidence type="ECO:0000256" key="5">
    <source>
        <dbReference type="ARBA" id="ARBA00022767"/>
    </source>
</evidence>
<proteinExistence type="inferred from homology"/>
<comment type="function">
    <text evidence="11">Involved in the biosynthesis of jasmonic acid, a growth regulator that is implicated also as a signaling molecule in plant defense. Converts 13-hydroperoxylinolenic acid to 12,13-epoxylinolenic acid.</text>
</comment>
<evidence type="ECO:0000256" key="10">
    <source>
        <dbReference type="ARBA" id="ARBA00023239"/>
    </source>
</evidence>
<name>A0A833RA25_9POAL</name>
<comment type="caution">
    <text evidence="15">The sequence shown here is derived from an EMBL/GenBank/DDBJ whole genome shotgun (WGS) entry which is preliminary data.</text>
</comment>
<dbReference type="InterPro" id="IPR002403">
    <property type="entry name" value="Cyt_P450_E_grp-IV"/>
</dbReference>
<evidence type="ECO:0000256" key="4">
    <source>
        <dbReference type="ARBA" id="ARBA00022723"/>
    </source>
</evidence>
<evidence type="ECO:0000256" key="6">
    <source>
        <dbReference type="ARBA" id="ARBA00022832"/>
    </source>
</evidence>
<dbReference type="OrthoDB" id="2789670at2759"/>
<dbReference type="AlphaFoldDB" id="A0A833RA25"/>
<dbReference type="EC" id="4.2.1.92" evidence="13"/>
<evidence type="ECO:0000313" key="15">
    <source>
        <dbReference type="EMBL" id="KAF3337577.1"/>
    </source>
</evidence>
<accession>A0A833RA25</accession>
<dbReference type="EMBL" id="SWLB01000006">
    <property type="protein sequence ID" value="KAF3337577.1"/>
    <property type="molecule type" value="Genomic_DNA"/>
</dbReference>
<evidence type="ECO:0000256" key="13">
    <source>
        <dbReference type="ARBA" id="ARBA00067081"/>
    </source>
</evidence>
<evidence type="ECO:0000256" key="9">
    <source>
        <dbReference type="ARBA" id="ARBA00023160"/>
    </source>
</evidence>
<evidence type="ECO:0000256" key="2">
    <source>
        <dbReference type="ARBA" id="ARBA00022516"/>
    </source>
</evidence>
<evidence type="ECO:0000256" key="1">
    <source>
        <dbReference type="ARBA" id="ARBA00010617"/>
    </source>
</evidence>
<evidence type="ECO:0000256" key="8">
    <source>
        <dbReference type="ARBA" id="ARBA00023098"/>
    </source>
</evidence>
<keyword evidence="5" id="KW-0925">Oxylipin biosynthesis</keyword>
<dbReference type="InterPro" id="IPR001128">
    <property type="entry name" value="Cyt_P450"/>
</dbReference>
<evidence type="ECO:0000256" key="7">
    <source>
        <dbReference type="ARBA" id="ARBA00023004"/>
    </source>
</evidence>
<comment type="pathway">
    <text evidence="12">Lipid metabolism; oxylipin biosynthesis.</text>
</comment>
<gene>
    <name evidence="15" type="ORF">FCM35_KLT18164</name>
</gene>
<dbReference type="GO" id="GO:0020037">
    <property type="term" value="F:heme binding"/>
    <property type="evidence" value="ECO:0007669"/>
    <property type="project" value="InterPro"/>
</dbReference>
<dbReference type="Pfam" id="PF00067">
    <property type="entry name" value="p450"/>
    <property type="match status" value="1"/>
</dbReference>
<evidence type="ECO:0000256" key="14">
    <source>
        <dbReference type="PIRSR" id="PIRSR602403-1"/>
    </source>
</evidence>
<dbReference type="GO" id="GO:0004497">
    <property type="term" value="F:monooxygenase activity"/>
    <property type="evidence" value="ECO:0007669"/>
    <property type="project" value="InterPro"/>
</dbReference>
<dbReference type="InterPro" id="IPR036396">
    <property type="entry name" value="Cyt_P450_sf"/>
</dbReference>
<comment type="similarity">
    <text evidence="1">Belongs to the cytochrome P450 family.</text>
</comment>
<keyword evidence="3 14" id="KW-0349">Heme</keyword>
<keyword evidence="2" id="KW-0444">Lipid biosynthesis</keyword>
<comment type="cofactor">
    <cofactor evidence="14">
        <name>heme</name>
        <dbReference type="ChEBI" id="CHEBI:30413"/>
    </cofactor>
</comment>
<evidence type="ECO:0000256" key="3">
    <source>
        <dbReference type="ARBA" id="ARBA00022617"/>
    </source>
</evidence>
<keyword evidence="7 14" id="KW-0408">Iron</keyword>
<keyword evidence="4 14" id="KW-0479">Metal-binding</keyword>
<keyword evidence="9" id="KW-0275">Fatty acid biosynthesis</keyword>
<organism evidence="15 16">
    <name type="scientific">Carex littledalei</name>
    <dbReference type="NCBI Taxonomy" id="544730"/>
    <lineage>
        <taxon>Eukaryota</taxon>
        <taxon>Viridiplantae</taxon>
        <taxon>Streptophyta</taxon>
        <taxon>Embryophyta</taxon>
        <taxon>Tracheophyta</taxon>
        <taxon>Spermatophyta</taxon>
        <taxon>Magnoliopsida</taxon>
        <taxon>Liliopsida</taxon>
        <taxon>Poales</taxon>
        <taxon>Cyperaceae</taxon>
        <taxon>Cyperoideae</taxon>
        <taxon>Cariceae</taxon>
        <taxon>Carex</taxon>
        <taxon>Carex subgen. Euthyceras</taxon>
    </lineage>
</organism>
<evidence type="ECO:0000313" key="16">
    <source>
        <dbReference type="Proteomes" id="UP000623129"/>
    </source>
</evidence>
<dbReference type="GO" id="GO:0006633">
    <property type="term" value="P:fatty acid biosynthetic process"/>
    <property type="evidence" value="ECO:0007669"/>
    <property type="project" value="UniProtKB-KW"/>
</dbReference>
<dbReference type="CDD" id="cd11071">
    <property type="entry name" value="CYP74"/>
    <property type="match status" value="1"/>
</dbReference>
<dbReference type="GO" id="GO:0005506">
    <property type="term" value="F:iron ion binding"/>
    <property type="evidence" value="ECO:0007669"/>
    <property type="project" value="InterPro"/>
</dbReference>
<dbReference type="Proteomes" id="UP000623129">
    <property type="component" value="Unassembled WGS sequence"/>
</dbReference>
<reference evidence="15" key="1">
    <citation type="submission" date="2020-01" db="EMBL/GenBank/DDBJ databases">
        <title>Genome sequence of Kobresia littledalei, the first chromosome-level genome in the family Cyperaceae.</title>
        <authorList>
            <person name="Qu G."/>
        </authorList>
    </citation>
    <scope>NUCLEOTIDE SEQUENCE</scope>
    <source>
        <strain evidence="15">C.B.Clarke</strain>
        <tissue evidence="15">Leaf</tissue>
    </source>
</reference>
<dbReference type="PANTHER" id="PTHR24286">
    <property type="entry name" value="CYTOCHROME P450 26"/>
    <property type="match status" value="1"/>
</dbReference>
<dbReference type="GO" id="GO:0031408">
    <property type="term" value="P:oxylipin biosynthetic process"/>
    <property type="evidence" value="ECO:0007669"/>
    <property type="project" value="UniProtKB-KW"/>
</dbReference>
<dbReference type="FunFam" id="1.10.630.10:FF:000024">
    <property type="entry name" value="Allene oxide synthase, chloroplastic"/>
    <property type="match status" value="1"/>
</dbReference>
<keyword evidence="10" id="KW-0456">Lyase</keyword>
<dbReference type="GO" id="GO:0009978">
    <property type="term" value="F:allene oxide synthase activity"/>
    <property type="evidence" value="ECO:0007669"/>
    <property type="project" value="UniProtKB-EC"/>
</dbReference>
<keyword evidence="8" id="KW-0443">Lipid metabolism</keyword>
<dbReference type="PRINTS" id="PR00465">
    <property type="entry name" value="EP450IV"/>
</dbReference>
<dbReference type="GO" id="GO:0016705">
    <property type="term" value="F:oxidoreductase activity, acting on paired donors, with incorporation or reduction of molecular oxygen"/>
    <property type="evidence" value="ECO:0007669"/>
    <property type="project" value="InterPro"/>
</dbReference>
<evidence type="ECO:0000256" key="12">
    <source>
        <dbReference type="ARBA" id="ARBA00060657"/>
    </source>
</evidence>
<protein>
    <recommendedName>
        <fullName evidence="13">hydroperoxide dehydratase</fullName>
        <ecNumber evidence="13">4.2.1.92</ecNumber>
    </recommendedName>
</protein>
<dbReference type="GO" id="GO:0016125">
    <property type="term" value="P:sterol metabolic process"/>
    <property type="evidence" value="ECO:0007669"/>
    <property type="project" value="TreeGrafter"/>
</dbReference>
<evidence type="ECO:0000256" key="11">
    <source>
        <dbReference type="ARBA" id="ARBA00057103"/>
    </source>
</evidence>
<keyword evidence="6" id="KW-0276">Fatty acid metabolism</keyword>